<evidence type="ECO:0000256" key="1">
    <source>
        <dbReference type="ARBA" id="ARBA00001933"/>
    </source>
</evidence>
<evidence type="ECO:0000256" key="6">
    <source>
        <dbReference type="ARBA" id="ARBA00022605"/>
    </source>
</evidence>
<keyword evidence="6 11" id="KW-0028">Amino-acid biosynthesis</keyword>
<comment type="cofactor">
    <cofactor evidence="1 11">
        <name>pyridoxal 5'-phosphate</name>
        <dbReference type="ChEBI" id="CHEBI:597326"/>
    </cofactor>
</comment>
<dbReference type="CDD" id="cd00609">
    <property type="entry name" value="AAT_like"/>
    <property type="match status" value="1"/>
</dbReference>
<evidence type="ECO:0000256" key="7">
    <source>
        <dbReference type="ARBA" id="ARBA00022679"/>
    </source>
</evidence>
<dbReference type="AlphaFoldDB" id="A0A0P9YNB9"/>
<feature type="modified residue" description="N6-(pyridoxal phosphate)lysine" evidence="11">
    <location>
        <position position="315"/>
    </location>
</feature>
<dbReference type="InterPro" id="IPR004839">
    <property type="entry name" value="Aminotransferase_I/II_large"/>
</dbReference>
<dbReference type="EC" id="2.6.1.9" evidence="11"/>
<evidence type="ECO:0000256" key="8">
    <source>
        <dbReference type="ARBA" id="ARBA00022898"/>
    </source>
</evidence>
<dbReference type="GO" id="GO:0030170">
    <property type="term" value="F:pyridoxal phosphate binding"/>
    <property type="evidence" value="ECO:0007669"/>
    <property type="project" value="InterPro"/>
</dbReference>
<dbReference type="EMBL" id="LJRF01000122">
    <property type="protein sequence ID" value="KPY46418.1"/>
    <property type="molecule type" value="Genomic_DNA"/>
</dbReference>
<reference evidence="13 14" key="1">
    <citation type="submission" date="2015-09" db="EMBL/GenBank/DDBJ databases">
        <title>Genome announcement of multiple Pseudomonas syringae strains.</title>
        <authorList>
            <person name="Thakur S."/>
            <person name="Wang P.W."/>
            <person name="Gong Y."/>
            <person name="Weir B.S."/>
            <person name="Guttman D.S."/>
        </authorList>
    </citation>
    <scope>NUCLEOTIDE SEQUENCE [LARGE SCALE GENOMIC DNA]</scope>
    <source>
        <strain evidence="13 14">ICMP3882</strain>
    </source>
</reference>
<keyword evidence="9 11" id="KW-0368">Histidine biosynthesis</keyword>
<comment type="catalytic activity">
    <reaction evidence="10 11">
        <text>L-histidinol phosphate + 2-oxoglutarate = 3-(imidazol-4-yl)-2-oxopropyl phosphate + L-glutamate</text>
        <dbReference type="Rhea" id="RHEA:23744"/>
        <dbReference type="ChEBI" id="CHEBI:16810"/>
        <dbReference type="ChEBI" id="CHEBI:29985"/>
        <dbReference type="ChEBI" id="CHEBI:57766"/>
        <dbReference type="ChEBI" id="CHEBI:57980"/>
        <dbReference type="EC" id="2.6.1.9"/>
    </reaction>
</comment>
<evidence type="ECO:0000256" key="5">
    <source>
        <dbReference type="ARBA" id="ARBA00022576"/>
    </source>
</evidence>
<dbReference type="UniPathway" id="UPA00031">
    <property type="reaction ID" value="UER00012"/>
</dbReference>
<protein>
    <recommendedName>
        <fullName evidence="11">Histidinol-phosphate aminotransferase</fullName>
        <ecNumber evidence="11">2.6.1.9</ecNumber>
    </recommendedName>
    <alternativeName>
        <fullName evidence="11">Imidazole acetol-phosphate transaminase</fullName>
    </alternativeName>
</protein>
<comment type="pathway">
    <text evidence="2 11">Amino-acid biosynthesis; L-histidine biosynthesis; L-histidine from 5-phospho-alpha-D-ribose 1-diphosphate: step 7/9.</text>
</comment>
<dbReference type="GO" id="GO:0000105">
    <property type="term" value="P:L-histidine biosynthetic process"/>
    <property type="evidence" value="ECO:0007669"/>
    <property type="project" value="UniProtKB-UniRule"/>
</dbReference>
<sequence length="455" mass="50544">MAAADSSRRCDLHGPSHVRGAGRLLRRPQPRIANLRHCAFLVAAGCLRFPEALLDHLLLAGGRIGTGQDGIRAGPWRIAERPCPQRRIPNYRPELESRQHRGRQLMSKFWSPFVRDLVPYVPGEQPKLSKLVKLNTNENPYGPSPKALEAMRAALTDDLRLYPDPNSDLLKQAVARYYSVEPNQVFLGNGSDEVLAHIFYGLFKHDAPLLFPDISYSFYPVYCGLYGIDYEAVALDKQFQIRVEDYARPNAGIIFPNPNAPTGCLMALEAVEQIIKSSPDSVVVVDEAYIDFGGETAISLVNRYPNLLVTQTLSKSRSLAGLRVGLAVGHPDLIEALERVKNSFNSYPLDRMANVGAAAAFDDIEHFEVTRNKVIESREVLVGQLQAKGFEVLPSAANFIFARHPQHDAAGLAAKLREQGVIVRHFKQQRIAQFLRISIGTPEQHQALLEGLSDI</sequence>
<dbReference type="Gene3D" id="3.40.640.10">
    <property type="entry name" value="Type I PLP-dependent aspartate aminotransferase-like (Major domain)"/>
    <property type="match status" value="1"/>
</dbReference>
<feature type="domain" description="Aminotransferase class I/classII large" evidence="12">
    <location>
        <begin position="130"/>
        <end position="451"/>
    </location>
</feature>
<keyword evidence="5 11" id="KW-0032">Aminotransferase</keyword>
<evidence type="ECO:0000259" key="12">
    <source>
        <dbReference type="Pfam" id="PF00155"/>
    </source>
</evidence>
<dbReference type="InterPro" id="IPR015422">
    <property type="entry name" value="PyrdxlP-dep_Trfase_small"/>
</dbReference>
<dbReference type="InterPro" id="IPR015424">
    <property type="entry name" value="PyrdxlP-dep_Trfase"/>
</dbReference>
<dbReference type="InterPro" id="IPR015421">
    <property type="entry name" value="PyrdxlP-dep_Trfase_major"/>
</dbReference>
<dbReference type="GO" id="GO:0004400">
    <property type="term" value="F:histidinol-phosphate transaminase activity"/>
    <property type="evidence" value="ECO:0007669"/>
    <property type="project" value="UniProtKB-UniRule"/>
</dbReference>
<dbReference type="Gene3D" id="3.90.1150.10">
    <property type="entry name" value="Aspartate Aminotransferase, domain 1"/>
    <property type="match status" value="1"/>
</dbReference>
<gene>
    <name evidence="11" type="primary">hisC</name>
    <name evidence="13" type="ORF">ALO47_04861</name>
</gene>
<comment type="subunit">
    <text evidence="4 11">Homodimer.</text>
</comment>
<evidence type="ECO:0000256" key="2">
    <source>
        <dbReference type="ARBA" id="ARBA00005011"/>
    </source>
</evidence>
<accession>A0A0P9YNB9</accession>
<evidence type="ECO:0000313" key="13">
    <source>
        <dbReference type="EMBL" id="KPY46418.1"/>
    </source>
</evidence>
<dbReference type="SUPFAM" id="SSF53383">
    <property type="entry name" value="PLP-dependent transferases"/>
    <property type="match status" value="1"/>
</dbReference>
<evidence type="ECO:0000313" key="14">
    <source>
        <dbReference type="Proteomes" id="UP000050554"/>
    </source>
</evidence>
<organism evidence="13 14">
    <name type="scientific">Pseudomonas syringae pv. ribicola</name>
    <dbReference type="NCBI Taxonomy" id="55398"/>
    <lineage>
        <taxon>Bacteria</taxon>
        <taxon>Pseudomonadati</taxon>
        <taxon>Pseudomonadota</taxon>
        <taxon>Gammaproteobacteria</taxon>
        <taxon>Pseudomonadales</taxon>
        <taxon>Pseudomonadaceae</taxon>
        <taxon>Pseudomonas</taxon>
    </lineage>
</organism>
<dbReference type="InterPro" id="IPR001917">
    <property type="entry name" value="Aminotrans_II_pyridoxalP_BS"/>
</dbReference>
<dbReference type="InterPro" id="IPR005861">
    <property type="entry name" value="HisP_aminotrans"/>
</dbReference>
<dbReference type="Pfam" id="PF00155">
    <property type="entry name" value="Aminotran_1_2"/>
    <property type="match status" value="1"/>
</dbReference>
<comment type="similarity">
    <text evidence="3 11">Belongs to the class-II pyridoxal-phosphate-dependent aminotransferase family. Histidinol-phosphate aminotransferase subfamily.</text>
</comment>
<evidence type="ECO:0000256" key="11">
    <source>
        <dbReference type="HAMAP-Rule" id="MF_01023"/>
    </source>
</evidence>
<keyword evidence="7 11" id="KW-0808">Transferase</keyword>
<evidence type="ECO:0000256" key="10">
    <source>
        <dbReference type="ARBA" id="ARBA00047481"/>
    </source>
</evidence>
<name>A0A0P9YNB9_PSESI</name>
<dbReference type="PATRIC" id="fig|55398.3.peg.2900"/>
<dbReference type="HAMAP" id="MF_01023">
    <property type="entry name" value="HisC_aminotrans_2"/>
    <property type="match status" value="1"/>
</dbReference>
<proteinExistence type="inferred from homology"/>
<dbReference type="PANTHER" id="PTHR42885">
    <property type="entry name" value="HISTIDINOL-PHOSPHATE AMINOTRANSFERASE-RELATED"/>
    <property type="match status" value="1"/>
</dbReference>
<dbReference type="NCBIfam" id="TIGR01141">
    <property type="entry name" value="hisC"/>
    <property type="match status" value="1"/>
</dbReference>
<evidence type="ECO:0000256" key="9">
    <source>
        <dbReference type="ARBA" id="ARBA00023102"/>
    </source>
</evidence>
<evidence type="ECO:0000256" key="4">
    <source>
        <dbReference type="ARBA" id="ARBA00011738"/>
    </source>
</evidence>
<keyword evidence="8 11" id="KW-0663">Pyridoxal phosphate</keyword>
<comment type="caution">
    <text evidence="13">The sequence shown here is derived from an EMBL/GenBank/DDBJ whole genome shotgun (WGS) entry which is preliminary data.</text>
</comment>
<dbReference type="PROSITE" id="PS00599">
    <property type="entry name" value="AA_TRANSFER_CLASS_2"/>
    <property type="match status" value="1"/>
</dbReference>
<evidence type="ECO:0000256" key="3">
    <source>
        <dbReference type="ARBA" id="ARBA00007970"/>
    </source>
</evidence>
<dbReference type="Proteomes" id="UP000050554">
    <property type="component" value="Unassembled WGS sequence"/>
</dbReference>
<dbReference type="PANTHER" id="PTHR42885:SF2">
    <property type="entry name" value="HISTIDINOL-PHOSPHATE AMINOTRANSFERASE"/>
    <property type="match status" value="1"/>
</dbReference>